<evidence type="ECO:0000256" key="6">
    <source>
        <dbReference type="RuleBase" id="RU004466"/>
    </source>
</evidence>
<gene>
    <name evidence="7" type="ordered locus">Poras_0026</name>
</gene>
<evidence type="ECO:0000313" key="8">
    <source>
        <dbReference type="Proteomes" id="UP000006545"/>
    </source>
</evidence>
<name>F4KKU7_PORAD</name>
<protein>
    <submittedName>
        <fullName evidence="7">Trans-hexaprenyltranstransferase</fullName>
        <ecNumber evidence="7">2.5.1.30</ecNumber>
    </submittedName>
</protein>
<dbReference type="EC" id="2.5.1.30" evidence="7"/>
<organism evidence="7 8">
    <name type="scientific">Porphyromonas asaccharolytica (strain ATCC 25260 / DSM 20707 / BCRC 10618 / CCUG 7834 / JCM 6326 / LMG 13178 / VPI 4198 / B440)</name>
    <name type="common">Bacteroides asaccharolyticus</name>
    <dbReference type="NCBI Taxonomy" id="879243"/>
    <lineage>
        <taxon>Bacteria</taxon>
        <taxon>Pseudomonadati</taxon>
        <taxon>Bacteroidota</taxon>
        <taxon>Bacteroidia</taxon>
        <taxon>Bacteroidales</taxon>
        <taxon>Porphyromonadaceae</taxon>
        <taxon>Porphyromonas</taxon>
    </lineage>
</organism>
<evidence type="ECO:0000313" key="7">
    <source>
        <dbReference type="EMBL" id="AEE11980.1"/>
    </source>
</evidence>
<sequence>MSQEERAQLLLPITDFVEAFEQDFRQSLQSDAPVLSHALEHLRLSSGKHIRPIIVGLCAQLCAGQTNEQTLSAALVIELLHTASLIHDDVIDWSDTRRGQPTLNALYSNHQAVLMGDYVLSTAFLELVSREHTPEMLRVVAQAGRDLSIGELMQLSLSKAHTYREEDYYAVVDRKTGALFEASAKLGALSVDATEEQVKRCSRLGQLMGRAFQLQDDLFDYDTALDVGKPTGHDLIEGKVSLPLLYVLNHATPTERDEIISYLQQPIGSDSIEYLLRIANERGGIDYTERQIQHIHQEAIDLLRSFTPSSTRETLERFITLLGERQK</sequence>
<dbReference type="InterPro" id="IPR000092">
    <property type="entry name" value="Polyprenyl_synt"/>
</dbReference>
<evidence type="ECO:0000256" key="5">
    <source>
        <dbReference type="ARBA" id="ARBA00022842"/>
    </source>
</evidence>
<dbReference type="CDD" id="cd00685">
    <property type="entry name" value="Trans_IPPS_HT"/>
    <property type="match status" value="1"/>
</dbReference>
<proteinExistence type="inferred from homology"/>
<dbReference type="EMBL" id="CP002689">
    <property type="protein sequence ID" value="AEE11980.1"/>
    <property type="molecule type" value="Genomic_DNA"/>
</dbReference>
<dbReference type="PROSITE" id="PS00444">
    <property type="entry name" value="POLYPRENYL_SYNTHASE_2"/>
    <property type="match status" value="1"/>
</dbReference>
<dbReference type="SUPFAM" id="SSF48576">
    <property type="entry name" value="Terpenoid synthases"/>
    <property type="match status" value="1"/>
</dbReference>
<comment type="similarity">
    <text evidence="2 6">Belongs to the FPP/GGPP synthase family.</text>
</comment>
<evidence type="ECO:0000256" key="3">
    <source>
        <dbReference type="ARBA" id="ARBA00022679"/>
    </source>
</evidence>
<dbReference type="eggNOG" id="COG0142">
    <property type="taxonomic scope" value="Bacteria"/>
</dbReference>
<keyword evidence="8" id="KW-1185">Reference proteome</keyword>
<dbReference type="KEGG" id="pah:Poras_0026"/>
<dbReference type="Gene3D" id="1.10.600.10">
    <property type="entry name" value="Farnesyl Diphosphate Synthase"/>
    <property type="match status" value="1"/>
</dbReference>
<dbReference type="HOGENOM" id="CLU_014015_2_0_10"/>
<evidence type="ECO:0000256" key="2">
    <source>
        <dbReference type="ARBA" id="ARBA00006706"/>
    </source>
</evidence>
<dbReference type="Pfam" id="PF00348">
    <property type="entry name" value="polyprenyl_synt"/>
    <property type="match status" value="1"/>
</dbReference>
<dbReference type="PANTHER" id="PTHR12001">
    <property type="entry name" value="GERANYLGERANYL PYROPHOSPHATE SYNTHASE"/>
    <property type="match status" value="1"/>
</dbReference>
<dbReference type="GO" id="GO:0000010">
    <property type="term" value="F:heptaprenyl diphosphate synthase activity"/>
    <property type="evidence" value="ECO:0007669"/>
    <property type="project" value="UniProtKB-EC"/>
</dbReference>
<keyword evidence="4" id="KW-0479">Metal-binding</keyword>
<evidence type="ECO:0000256" key="4">
    <source>
        <dbReference type="ARBA" id="ARBA00022723"/>
    </source>
</evidence>
<dbReference type="InterPro" id="IPR033749">
    <property type="entry name" value="Polyprenyl_synt_CS"/>
</dbReference>
<dbReference type="SFLD" id="SFLDS00005">
    <property type="entry name" value="Isoprenoid_Synthase_Type_I"/>
    <property type="match status" value="1"/>
</dbReference>
<reference evidence="8" key="1">
    <citation type="submission" date="2011-04" db="EMBL/GenBank/DDBJ databases">
        <title>The complete genome of Porphyromonas asaccharolytica DSM 20707.</title>
        <authorList>
            <person name="Lucas S."/>
            <person name="Han J."/>
            <person name="Lapidus A."/>
            <person name="Bruce D."/>
            <person name="Goodwin L."/>
            <person name="Pitluck S."/>
            <person name="Peters L."/>
            <person name="Kyrpides N."/>
            <person name="Mavromatis K."/>
            <person name="Ivanova N."/>
            <person name="Ovchinnikova G."/>
            <person name="Pagani I."/>
            <person name="Lu M."/>
            <person name="Detter J.C."/>
            <person name="Tapia R."/>
            <person name="Han C."/>
            <person name="Land M."/>
            <person name="Hauser L."/>
            <person name="Markowitz V."/>
            <person name="Cheng J.-F."/>
            <person name="Hugenholtz P."/>
            <person name="Woyke T."/>
            <person name="Wu D."/>
            <person name="Gronow S."/>
            <person name="Wellnitz S."/>
            <person name="Brambilla E."/>
            <person name="Klenk H.-P."/>
            <person name="Eisen J.A."/>
        </authorList>
    </citation>
    <scope>NUCLEOTIDE SEQUENCE [LARGE SCALE GENOMIC DNA]</scope>
    <source>
        <strain evidence="8">ATCC 25260 / DSM 20707 / VPI 4198</strain>
    </source>
</reference>
<dbReference type="STRING" id="879243.Poras_0026"/>
<dbReference type="InterPro" id="IPR008949">
    <property type="entry name" value="Isoprenoid_synthase_dom_sf"/>
</dbReference>
<accession>F4KKU7</accession>
<dbReference type="AlphaFoldDB" id="F4KKU7"/>
<evidence type="ECO:0000256" key="1">
    <source>
        <dbReference type="ARBA" id="ARBA00001946"/>
    </source>
</evidence>
<keyword evidence="5" id="KW-0460">Magnesium</keyword>
<keyword evidence="3 6" id="KW-0808">Transferase</keyword>
<dbReference type="PANTHER" id="PTHR12001:SF69">
    <property type="entry name" value="ALL TRANS-POLYPRENYL-DIPHOSPHATE SYNTHASE PDSS1"/>
    <property type="match status" value="1"/>
</dbReference>
<dbReference type="PROSITE" id="PS00723">
    <property type="entry name" value="POLYPRENYL_SYNTHASE_1"/>
    <property type="match status" value="1"/>
</dbReference>
<comment type="cofactor">
    <cofactor evidence="1">
        <name>Mg(2+)</name>
        <dbReference type="ChEBI" id="CHEBI:18420"/>
    </cofactor>
</comment>
<dbReference type="GO" id="GO:0008299">
    <property type="term" value="P:isoprenoid biosynthetic process"/>
    <property type="evidence" value="ECO:0007669"/>
    <property type="project" value="InterPro"/>
</dbReference>
<dbReference type="Proteomes" id="UP000006545">
    <property type="component" value="Chromosome"/>
</dbReference>
<dbReference type="GO" id="GO:0046872">
    <property type="term" value="F:metal ion binding"/>
    <property type="evidence" value="ECO:0007669"/>
    <property type="project" value="UniProtKB-KW"/>
</dbReference>